<evidence type="ECO:0000256" key="1">
    <source>
        <dbReference type="SAM" id="Phobius"/>
    </source>
</evidence>
<keyword evidence="1" id="KW-1133">Transmembrane helix</keyword>
<keyword evidence="1" id="KW-0472">Membrane</keyword>
<dbReference type="Proteomes" id="UP001422759">
    <property type="component" value="Unassembled WGS sequence"/>
</dbReference>
<keyword evidence="3" id="KW-1185">Reference proteome</keyword>
<dbReference type="EMBL" id="BAAANT010000001">
    <property type="protein sequence ID" value="GAA2130021.1"/>
    <property type="molecule type" value="Genomic_DNA"/>
</dbReference>
<comment type="caution">
    <text evidence="2">The sequence shown here is derived from an EMBL/GenBank/DDBJ whole genome shotgun (WGS) entry which is preliminary data.</text>
</comment>
<name>A0ABP5KBE8_9ACTN</name>
<reference evidence="3" key="1">
    <citation type="journal article" date="2019" name="Int. J. Syst. Evol. Microbiol.">
        <title>The Global Catalogue of Microorganisms (GCM) 10K type strain sequencing project: providing services to taxonomists for standard genome sequencing and annotation.</title>
        <authorList>
            <consortium name="The Broad Institute Genomics Platform"/>
            <consortium name="The Broad Institute Genome Sequencing Center for Infectious Disease"/>
            <person name="Wu L."/>
            <person name="Ma J."/>
        </authorList>
    </citation>
    <scope>NUCLEOTIDE SEQUENCE [LARGE SCALE GENOMIC DNA]</scope>
    <source>
        <strain evidence="3">JCM 14560</strain>
    </source>
</reference>
<feature type="transmembrane region" description="Helical" evidence="1">
    <location>
        <begin position="125"/>
        <end position="147"/>
    </location>
</feature>
<evidence type="ECO:0000313" key="2">
    <source>
        <dbReference type="EMBL" id="GAA2130021.1"/>
    </source>
</evidence>
<feature type="transmembrane region" description="Helical" evidence="1">
    <location>
        <begin position="41"/>
        <end position="63"/>
    </location>
</feature>
<feature type="transmembrane region" description="Helical" evidence="1">
    <location>
        <begin position="159"/>
        <end position="186"/>
    </location>
</feature>
<gene>
    <name evidence="2" type="ORF">GCM10009760_01990</name>
</gene>
<sequence>MNATSHHRSQLTSAALVGAPVLLGVYGVVRLLDGRHGPGPGWITGHAFLLAGLLLFAPVFLGLHRLAARRSRIGAGLALGTSLVGLAASLGQVSIDLYVGSHAVDLADQDRMFGQIQSHPGVLPVFYSLCPLFFYLGLLALLVIAAIGRARTVSVWSPVLVLVGTVLMGASLDLMPVGAVLFLVAFTLPVRGTRPAAVSAPAAV</sequence>
<accession>A0ABP5KBE8</accession>
<organism evidence="2 3">
    <name type="scientific">Kitasatospora kazusensis</name>
    <dbReference type="NCBI Taxonomy" id="407974"/>
    <lineage>
        <taxon>Bacteria</taxon>
        <taxon>Bacillati</taxon>
        <taxon>Actinomycetota</taxon>
        <taxon>Actinomycetes</taxon>
        <taxon>Kitasatosporales</taxon>
        <taxon>Streptomycetaceae</taxon>
        <taxon>Kitasatospora</taxon>
    </lineage>
</organism>
<protein>
    <submittedName>
        <fullName evidence="2">Uncharacterized protein</fullName>
    </submittedName>
</protein>
<dbReference type="RefSeq" id="WP_344459659.1">
    <property type="nucleotide sequence ID" value="NZ_BAAANT010000001.1"/>
</dbReference>
<feature type="transmembrane region" description="Helical" evidence="1">
    <location>
        <begin position="12"/>
        <end position="29"/>
    </location>
</feature>
<proteinExistence type="predicted"/>
<evidence type="ECO:0000313" key="3">
    <source>
        <dbReference type="Proteomes" id="UP001422759"/>
    </source>
</evidence>
<keyword evidence="1" id="KW-0812">Transmembrane</keyword>
<feature type="transmembrane region" description="Helical" evidence="1">
    <location>
        <begin position="75"/>
        <end position="95"/>
    </location>
</feature>